<name>A0ABD1XCR4_9LAMI</name>
<dbReference type="PROSITE" id="PS00107">
    <property type="entry name" value="PROTEIN_KINASE_ATP"/>
    <property type="match status" value="1"/>
</dbReference>
<keyword evidence="5" id="KW-0675">Receptor</keyword>
<dbReference type="Gene3D" id="1.10.510.10">
    <property type="entry name" value="Transferase(Phosphotransferase) domain 1"/>
    <property type="match status" value="2"/>
</dbReference>
<comment type="caution">
    <text evidence="5">The sequence shown here is derived from an EMBL/GenBank/DDBJ whole genome shotgun (WGS) entry which is preliminary data.</text>
</comment>
<dbReference type="FunFam" id="1.10.510.10:FF:000095">
    <property type="entry name" value="protein STRUBBELIG-RECEPTOR FAMILY 8"/>
    <property type="match status" value="2"/>
</dbReference>
<evidence type="ECO:0000259" key="4">
    <source>
        <dbReference type="PROSITE" id="PS50011"/>
    </source>
</evidence>
<dbReference type="InterPro" id="IPR001245">
    <property type="entry name" value="Ser-Thr/Tyr_kinase_cat_dom"/>
</dbReference>
<keyword evidence="6" id="KW-1185">Reference proteome</keyword>
<dbReference type="PANTHER" id="PTHR48010:SF6">
    <property type="entry name" value="OS01G0223600 PROTEIN"/>
    <property type="match status" value="1"/>
</dbReference>
<feature type="binding site" evidence="3">
    <location>
        <position position="127"/>
    </location>
    <ligand>
        <name>ATP</name>
        <dbReference type="ChEBI" id="CHEBI:30616"/>
    </ligand>
</feature>
<dbReference type="SUPFAM" id="SSF56112">
    <property type="entry name" value="Protein kinase-like (PK-like)"/>
    <property type="match status" value="2"/>
</dbReference>
<dbReference type="Pfam" id="PF07714">
    <property type="entry name" value="PK_Tyr_Ser-Thr"/>
    <property type="match status" value="2"/>
</dbReference>
<keyword evidence="2 3" id="KW-0067">ATP-binding</keyword>
<keyword evidence="5" id="KW-0418">Kinase</keyword>
<reference evidence="6" key="1">
    <citation type="submission" date="2024-07" db="EMBL/GenBank/DDBJ databases">
        <title>Two chromosome-level genome assemblies of Korean endemic species Abeliophyllum distichum and Forsythia ovata (Oleaceae).</title>
        <authorList>
            <person name="Jang H."/>
        </authorList>
    </citation>
    <scope>NUCLEOTIDE SEQUENCE [LARGE SCALE GENOMIC DNA]</scope>
</reference>
<feature type="domain" description="Protein kinase" evidence="4">
    <location>
        <begin position="408"/>
        <end position="680"/>
    </location>
</feature>
<evidence type="ECO:0000313" key="6">
    <source>
        <dbReference type="Proteomes" id="UP001604277"/>
    </source>
</evidence>
<evidence type="ECO:0000256" key="1">
    <source>
        <dbReference type="ARBA" id="ARBA00022741"/>
    </source>
</evidence>
<keyword evidence="1 3" id="KW-0547">Nucleotide-binding</keyword>
<dbReference type="EMBL" id="JBFOLJ010000001">
    <property type="protein sequence ID" value="KAL2558678.1"/>
    <property type="molecule type" value="Genomic_DNA"/>
</dbReference>
<proteinExistence type="predicted"/>
<evidence type="ECO:0000256" key="2">
    <source>
        <dbReference type="ARBA" id="ARBA00022840"/>
    </source>
</evidence>
<gene>
    <name evidence="5" type="ORF">Fot_03417</name>
</gene>
<accession>A0ABD1XCR4</accession>
<protein>
    <submittedName>
        <fullName evidence="5">Inactive receptor kinase</fullName>
    </submittedName>
</protein>
<sequence>MSNIYDNWERLVAAVIRKEQLWQMFHDQSPSVSSVSSDFSLDSQVLDVPFDFSSPGGSSPFQQQMQQPLPPLPAVEKAVSRLVFIQGFNPAFDLEDMLKSTAEFLGKGTFGSAYMAAMDNGITVVLKRLNVVNMPEKKFRQHMEVIGRVWHENVSALRAYYFSKDEKLMVHDHYSNGSVSAMLHGKTGENRAPLDWEMRLRIAVGAARGIAHIHKQSGGKLVHGNIKSSNIFLNSQQYGCVSDLGLASMIPSPVMRTAGYHAPEVKNTRNVSQASDVYSFGILLLELLTRKSPLHAVGGNEVVDLVKLVNSVTGKERTANVFDVELLRNRDIEEQMVKTLEIGMSCVAKTPRKRPKMDEVVKMMEVIRKMMEDIRKMMEDINTRNALQPKLVFIEGLNPDFELEDMLRASAEVLGKGTIGTSYKAILENGITIVVKRVKDVIVTSKEFQQHMEVIGRMRHKNVTTLMAYYYSRDEKLMVYDYYGPGSASAMLHGKYGENKISLDWETRLRIAVGAARGIAHIHTQVGQNHVHGNVKASNIFLTAQGYGCVSDVGLTTLVSRTSVLHRKSSGYLAPEVLTDTMKLFQASDVYSFGVVLLELITGKPPILSEDNDEAIQLVNWVYSVVREDWTAEVFDLELLRYTDIEEVMVNFLQIALICVQNIPKNRPKMSEVVRMLEDIGRTNSGTND</sequence>
<dbReference type="AlphaFoldDB" id="A0ABD1XCR4"/>
<dbReference type="InterPro" id="IPR017441">
    <property type="entry name" value="Protein_kinase_ATP_BS"/>
</dbReference>
<organism evidence="5 6">
    <name type="scientific">Forsythia ovata</name>
    <dbReference type="NCBI Taxonomy" id="205694"/>
    <lineage>
        <taxon>Eukaryota</taxon>
        <taxon>Viridiplantae</taxon>
        <taxon>Streptophyta</taxon>
        <taxon>Embryophyta</taxon>
        <taxon>Tracheophyta</taxon>
        <taxon>Spermatophyta</taxon>
        <taxon>Magnoliopsida</taxon>
        <taxon>eudicotyledons</taxon>
        <taxon>Gunneridae</taxon>
        <taxon>Pentapetalae</taxon>
        <taxon>asterids</taxon>
        <taxon>lamiids</taxon>
        <taxon>Lamiales</taxon>
        <taxon>Oleaceae</taxon>
        <taxon>Forsythieae</taxon>
        <taxon>Forsythia</taxon>
    </lineage>
</organism>
<dbReference type="InterPro" id="IPR000719">
    <property type="entry name" value="Prot_kinase_dom"/>
</dbReference>
<dbReference type="InterPro" id="IPR050994">
    <property type="entry name" value="At_inactive_RLKs"/>
</dbReference>
<dbReference type="Gene3D" id="3.30.200.20">
    <property type="entry name" value="Phosphorylase Kinase, domain 1"/>
    <property type="match status" value="2"/>
</dbReference>
<dbReference type="GO" id="GO:0005524">
    <property type="term" value="F:ATP binding"/>
    <property type="evidence" value="ECO:0007669"/>
    <property type="project" value="UniProtKB-UniRule"/>
</dbReference>
<dbReference type="InterPro" id="IPR011009">
    <property type="entry name" value="Kinase-like_dom_sf"/>
</dbReference>
<keyword evidence="5" id="KW-0808">Transferase</keyword>
<dbReference type="FunFam" id="3.30.200.20:FF:000307">
    <property type="entry name" value="pollen receptor-like kinase 1"/>
    <property type="match status" value="1"/>
</dbReference>
<evidence type="ECO:0000313" key="5">
    <source>
        <dbReference type="EMBL" id="KAL2558678.1"/>
    </source>
</evidence>
<dbReference type="GO" id="GO:0016301">
    <property type="term" value="F:kinase activity"/>
    <property type="evidence" value="ECO:0007669"/>
    <property type="project" value="UniProtKB-KW"/>
</dbReference>
<evidence type="ECO:0000256" key="3">
    <source>
        <dbReference type="PROSITE-ProRule" id="PRU10141"/>
    </source>
</evidence>
<dbReference type="PROSITE" id="PS50011">
    <property type="entry name" value="PROTEIN_KINASE_DOM"/>
    <property type="match status" value="2"/>
</dbReference>
<feature type="domain" description="Protein kinase" evidence="4">
    <location>
        <begin position="99"/>
        <end position="367"/>
    </location>
</feature>
<dbReference type="PANTHER" id="PTHR48010">
    <property type="entry name" value="OS05G0588300 PROTEIN"/>
    <property type="match status" value="1"/>
</dbReference>
<dbReference type="Proteomes" id="UP001604277">
    <property type="component" value="Unassembled WGS sequence"/>
</dbReference>